<dbReference type="InterPro" id="IPR051953">
    <property type="entry name" value="Plant_SW-associated_TFs"/>
</dbReference>
<dbReference type="PANTHER" id="PTHR47997">
    <property type="entry name" value="MYB DOMAIN PROTEIN 55"/>
    <property type="match status" value="1"/>
</dbReference>
<dbReference type="CDD" id="cd00167">
    <property type="entry name" value="SANT"/>
    <property type="match status" value="2"/>
</dbReference>
<dbReference type="PROSITE" id="PS51294">
    <property type="entry name" value="HTH_MYB"/>
    <property type="match status" value="2"/>
</dbReference>
<dbReference type="SMART" id="SM00717">
    <property type="entry name" value="SANT"/>
    <property type="match status" value="2"/>
</dbReference>
<dbReference type="InterPro" id="IPR001005">
    <property type="entry name" value="SANT/Myb"/>
</dbReference>
<evidence type="ECO:0000259" key="8">
    <source>
        <dbReference type="PROSITE" id="PS50090"/>
    </source>
</evidence>
<evidence type="ECO:0000256" key="4">
    <source>
        <dbReference type="ARBA" id="ARBA00023125"/>
    </source>
</evidence>
<dbReference type="AlphaFoldDB" id="A0AAV6XF35"/>
<gene>
    <name evidence="10" type="ORF">BUALT_Bualt08G0057000</name>
</gene>
<keyword evidence="4" id="KW-0238">DNA-binding</keyword>
<evidence type="ECO:0000256" key="5">
    <source>
        <dbReference type="ARBA" id="ARBA00023163"/>
    </source>
</evidence>
<proteinExistence type="predicted"/>
<dbReference type="PANTHER" id="PTHR47997:SF28">
    <property type="entry name" value="TRANSCRIPTION FACTOR MYB15-LIKE"/>
    <property type="match status" value="1"/>
</dbReference>
<dbReference type="FunFam" id="1.10.10.60:FF:000001">
    <property type="entry name" value="MYB-related transcription factor"/>
    <property type="match status" value="1"/>
</dbReference>
<feature type="domain" description="Myb-like" evidence="8">
    <location>
        <begin position="62"/>
        <end position="112"/>
    </location>
</feature>
<dbReference type="Gene3D" id="1.10.10.60">
    <property type="entry name" value="Homeodomain-like"/>
    <property type="match status" value="2"/>
</dbReference>
<evidence type="ECO:0000256" key="7">
    <source>
        <dbReference type="ARBA" id="ARBA00057804"/>
    </source>
</evidence>
<keyword evidence="2" id="KW-0677">Repeat</keyword>
<dbReference type="GO" id="GO:0003677">
    <property type="term" value="F:DNA binding"/>
    <property type="evidence" value="ECO:0007669"/>
    <property type="project" value="UniProtKB-KW"/>
</dbReference>
<feature type="domain" description="Myb-like" evidence="8">
    <location>
        <begin position="9"/>
        <end position="61"/>
    </location>
</feature>
<dbReference type="Pfam" id="PF00249">
    <property type="entry name" value="Myb_DNA-binding"/>
    <property type="match status" value="2"/>
</dbReference>
<evidence type="ECO:0000313" key="11">
    <source>
        <dbReference type="Proteomes" id="UP000826271"/>
    </source>
</evidence>
<keyword evidence="5" id="KW-0804">Transcription</keyword>
<accession>A0AAV6XF35</accession>
<dbReference type="InterPro" id="IPR017930">
    <property type="entry name" value="Myb_dom"/>
</dbReference>
<feature type="domain" description="HTH myb-type" evidence="9">
    <location>
        <begin position="9"/>
        <end position="61"/>
    </location>
</feature>
<evidence type="ECO:0000256" key="1">
    <source>
        <dbReference type="ARBA" id="ARBA00004123"/>
    </source>
</evidence>
<evidence type="ECO:0000313" key="10">
    <source>
        <dbReference type="EMBL" id="KAG8377670.1"/>
    </source>
</evidence>
<keyword evidence="11" id="KW-1185">Reference proteome</keyword>
<dbReference type="EMBL" id="WHWC01000008">
    <property type="protein sequence ID" value="KAG8377670.1"/>
    <property type="molecule type" value="Genomic_DNA"/>
</dbReference>
<protein>
    <submittedName>
        <fullName evidence="10">Uncharacterized protein</fullName>
    </submittedName>
</protein>
<comment type="caution">
    <text evidence="10">The sequence shown here is derived from an EMBL/GenBank/DDBJ whole genome shotgun (WGS) entry which is preliminary data.</text>
</comment>
<evidence type="ECO:0000256" key="3">
    <source>
        <dbReference type="ARBA" id="ARBA00023015"/>
    </source>
</evidence>
<dbReference type="SUPFAM" id="SSF46689">
    <property type="entry name" value="Homeodomain-like"/>
    <property type="match status" value="1"/>
</dbReference>
<keyword evidence="3" id="KW-0805">Transcription regulation</keyword>
<sequence>MVRTLSIDKNGMRKGAWSKEEDSQLRAYIQRYGHPNWRQLPKDAGLSRSGKSCRLRWVNYLKPGLNRGNFSQKEEELIIQLHEKYGNKWSAIATKLPGRTDNSIKNFWHGHVKKRLDKETNAMLNSIDSCKVNEQCFQLSQPQPHDDQQIKLASDENSALQQSSNESDYSDGLILSSFGVDVKQQNVVDSVELCPELVSTFWTEHFVLDTISCGGEVNMNFYPSSEEDEFLYLSTQYLENEYMYSLV</sequence>
<evidence type="ECO:0000256" key="2">
    <source>
        <dbReference type="ARBA" id="ARBA00022737"/>
    </source>
</evidence>
<reference evidence="10" key="1">
    <citation type="submission" date="2019-10" db="EMBL/GenBank/DDBJ databases">
        <authorList>
            <person name="Zhang R."/>
            <person name="Pan Y."/>
            <person name="Wang J."/>
            <person name="Ma R."/>
            <person name="Yu S."/>
        </authorList>
    </citation>
    <scope>NUCLEOTIDE SEQUENCE</scope>
    <source>
        <strain evidence="10">LA-IB0</strain>
        <tissue evidence="10">Leaf</tissue>
    </source>
</reference>
<feature type="domain" description="HTH myb-type" evidence="9">
    <location>
        <begin position="62"/>
        <end position="116"/>
    </location>
</feature>
<comment type="function">
    <text evidence="7">Transcription factor.</text>
</comment>
<dbReference type="PROSITE" id="PS50090">
    <property type="entry name" value="MYB_LIKE"/>
    <property type="match status" value="2"/>
</dbReference>
<evidence type="ECO:0000259" key="9">
    <source>
        <dbReference type="PROSITE" id="PS51294"/>
    </source>
</evidence>
<name>A0AAV6XF35_9LAMI</name>
<dbReference type="InterPro" id="IPR009057">
    <property type="entry name" value="Homeodomain-like_sf"/>
</dbReference>
<keyword evidence="6" id="KW-0539">Nucleus</keyword>
<comment type="subcellular location">
    <subcellularLocation>
        <location evidence="1">Nucleus</location>
    </subcellularLocation>
</comment>
<evidence type="ECO:0000256" key="6">
    <source>
        <dbReference type="ARBA" id="ARBA00023242"/>
    </source>
</evidence>
<dbReference type="GO" id="GO:0005634">
    <property type="term" value="C:nucleus"/>
    <property type="evidence" value="ECO:0007669"/>
    <property type="project" value="UniProtKB-SubCell"/>
</dbReference>
<dbReference type="Proteomes" id="UP000826271">
    <property type="component" value="Unassembled WGS sequence"/>
</dbReference>
<organism evidence="10 11">
    <name type="scientific">Buddleja alternifolia</name>
    <dbReference type="NCBI Taxonomy" id="168488"/>
    <lineage>
        <taxon>Eukaryota</taxon>
        <taxon>Viridiplantae</taxon>
        <taxon>Streptophyta</taxon>
        <taxon>Embryophyta</taxon>
        <taxon>Tracheophyta</taxon>
        <taxon>Spermatophyta</taxon>
        <taxon>Magnoliopsida</taxon>
        <taxon>eudicotyledons</taxon>
        <taxon>Gunneridae</taxon>
        <taxon>Pentapetalae</taxon>
        <taxon>asterids</taxon>
        <taxon>lamiids</taxon>
        <taxon>Lamiales</taxon>
        <taxon>Scrophulariaceae</taxon>
        <taxon>Buddlejeae</taxon>
        <taxon>Buddleja</taxon>
    </lineage>
</organism>